<protein>
    <submittedName>
        <fullName evidence="5">Short-chain dehydrogenase</fullName>
    </submittedName>
</protein>
<keyword evidence="2" id="KW-0560">Oxidoreductase</keyword>
<dbReference type="PRINTS" id="PR00081">
    <property type="entry name" value="GDHRDH"/>
</dbReference>
<proteinExistence type="inferred from homology"/>
<dbReference type="SUPFAM" id="SSF51735">
    <property type="entry name" value="NAD(P)-binding Rossmann-fold domains"/>
    <property type="match status" value="1"/>
</dbReference>
<comment type="similarity">
    <text evidence="1 3">Belongs to the short-chain dehydrogenases/reductases (SDR) family.</text>
</comment>
<dbReference type="SMART" id="SM00822">
    <property type="entry name" value="PKS_KR"/>
    <property type="match status" value="1"/>
</dbReference>
<dbReference type="PANTHER" id="PTHR44196:SF1">
    <property type="entry name" value="DEHYDROGENASE_REDUCTASE SDR FAMILY MEMBER 7B"/>
    <property type="match status" value="1"/>
</dbReference>
<gene>
    <name evidence="5" type="ORF">CWI69_09950</name>
</gene>
<feature type="domain" description="Ketoreductase" evidence="4">
    <location>
        <begin position="5"/>
        <end position="193"/>
    </location>
</feature>
<reference evidence="6" key="1">
    <citation type="journal article" date="2018" name="Front. Microbiol.">
        <title>Genome-Based Analysis Reveals the Taxonomy and Diversity of the Family Idiomarinaceae.</title>
        <authorList>
            <person name="Liu Y."/>
            <person name="Lai Q."/>
            <person name="Shao Z."/>
        </authorList>
    </citation>
    <scope>NUCLEOTIDE SEQUENCE [LARGE SCALE GENOMIC DNA]</scope>
    <source>
        <strain evidence="6">BH195</strain>
    </source>
</reference>
<dbReference type="GO" id="GO:0016020">
    <property type="term" value="C:membrane"/>
    <property type="evidence" value="ECO:0007669"/>
    <property type="project" value="TreeGrafter"/>
</dbReference>
<dbReference type="PANTHER" id="PTHR44196">
    <property type="entry name" value="DEHYDROGENASE/REDUCTASE SDR FAMILY MEMBER 7B"/>
    <property type="match status" value="1"/>
</dbReference>
<organism evidence="5 6">
    <name type="scientific">Pseudidiomarina halophila</name>
    <dbReference type="NCBI Taxonomy" id="1449799"/>
    <lineage>
        <taxon>Bacteria</taxon>
        <taxon>Pseudomonadati</taxon>
        <taxon>Pseudomonadota</taxon>
        <taxon>Gammaproteobacteria</taxon>
        <taxon>Alteromonadales</taxon>
        <taxon>Idiomarinaceae</taxon>
        <taxon>Pseudidiomarina</taxon>
    </lineage>
</organism>
<evidence type="ECO:0000313" key="5">
    <source>
        <dbReference type="EMBL" id="RUO51954.1"/>
    </source>
</evidence>
<keyword evidence="6" id="KW-1185">Reference proteome</keyword>
<dbReference type="GO" id="GO:0016491">
    <property type="term" value="F:oxidoreductase activity"/>
    <property type="evidence" value="ECO:0007669"/>
    <property type="project" value="UniProtKB-KW"/>
</dbReference>
<dbReference type="InterPro" id="IPR036291">
    <property type="entry name" value="NAD(P)-bd_dom_sf"/>
</dbReference>
<dbReference type="EMBL" id="PIPW01000003">
    <property type="protein sequence ID" value="RUO51954.1"/>
    <property type="molecule type" value="Genomic_DNA"/>
</dbReference>
<comment type="caution">
    <text evidence="5">The sequence shown here is derived from an EMBL/GenBank/DDBJ whole genome shotgun (WGS) entry which is preliminary data.</text>
</comment>
<evidence type="ECO:0000256" key="1">
    <source>
        <dbReference type="ARBA" id="ARBA00006484"/>
    </source>
</evidence>
<evidence type="ECO:0000259" key="4">
    <source>
        <dbReference type="SMART" id="SM00822"/>
    </source>
</evidence>
<dbReference type="RefSeq" id="WP_126764057.1">
    <property type="nucleotide sequence ID" value="NZ_JBHLTZ010000010.1"/>
</dbReference>
<dbReference type="Proteomes" id="UP000287198">
    <property type="component" value="Unassembled WGS sequence"/>
</dbReference>
<evidence type="ECO:0000256" key="2">
    <source>
        <dbReference type="ARBA" id="ARBA00023002"/>
    </source>
</evidence>
<dbReference type="InterPro" id="IPR057326">
    <property type="entry name" value="KR_dom"/>
</dbReference>
<dbReference type="PROSITE" id="PS00061">
    <property type="entry name" value="ADH_SHORT"/>
    <property type="match status" value="1"/>
</dbReference>
<dbReference type="NCBIfam" id="NF006123">
    <property type="entry name" value="PRK08267.1"/>
    <property type="match status" value="1"/>
</dbReference>
<dbReference type="Pfam" id="PF00106">
    <property type="entry name" value="adh_short"/>
    <property type="match status" value="1"/>
</dbReference>
<evidence type="ECO:0000256" key="3">
    <source>
        <dbReference type="RuleBase" id="RU000363"/>
    </source>
</evidence>
<dbReference type="InterPro" id="IPR020904">
    <property type="entry name" value="Sc_DH/Rdtase_CS"/>
</dbReference>
<name>A0A432XTJ4_9GAMM</name>
<dbReference type="OrthoDB" id="658698at2"/>
<dbReference type="PRINTS" id="PR00080">
    <property type="entry name" value="SDRFAMILY"/>
</dbReference>
<dbReference type="InterPro" id="IPR002347">
    <property type="entry name" value="SDR_fam"/>
</dbReference>
<dbReference type="AlphaFoldDB" id="A0A432XTJ4"/>
<evidence type="ECO:0000313" key="6">
    <source>
        <dbReference type="Proteomes" id="UP000287198"/>
    </source>
</evidence>
<accession>A0A432XTJ4</accession>
<dbReference type="Gene3D" id="3.40.50.720">
    <property type="entry name" value="NAD(P)-binding Rossmann-like Domain"/>
    <property type="match status" value="1"/>
</dbReference>
<sequence length="258" mass="28075">MTNTPSLFISGAGAGIGRATAKLFHQRGWRVGAADINQDSLASLLAELGHERCQTFALDVRDHEQWQQVLAEFCQANDGKLDLLFNNAGILCSGPFADTSIEQHQTLVDINVQGVMNGCHAALPYLQATPGSRVVNMSSASTIYGQPDLASYSASKFAVNGLSEALSLEWQSQGIRVMAVAPLFVRTAMIDGMQTQSIKRFGVRLGAEDVARTVWQISQHNGYRVHWPVGSQTKLAYLGSKLSPAWLNRAVNRWANSE</sequence>